<keyword evidence="6 13" id="KW-0479">Metal-binding</keyword>
<feature type="domain" description="Aminopeptidase P N-terminal" evidence="15">
    <location>
        <begin position="28"/>
        <end position="163"/>
    </location>
</feature>
<dbReference type="SUPFAM" id="SSF53092">
    <property type="entry name" value="Creatinase/prolidase N-terminal domain"/>
    <property type="match status" value="1"/>
</dbReference>
<comment type="similarity">
    <text evidence="3 13">Belongs to the peptidase M24B family.</text>
</comment>
<dbReference type="GO" id="GO:0006508">
    <property type="term" value="P:proteolysis"/>
    <property type="evidence" value="ECO:0007669"/>
    <property type="project" value="UniProtKB-KW"/>
</dbReference>
<dbReference type="CDD" id="cd01087">
    <property type="entry name" value="Prolidase"/>
    <property type="match status" value="1"/>
</dbReference>
<evidence type="ECO:0000259" key="15">
    <source>
        <dbReference type="SMART" id="SM01011"/>
    </source>
</evidence>
<protein>
    <recommendedName>
        <fullName evidence="10">Xaa-Pro aminopeptidase</fullName>
        <ecNumber evidence="4">3.4.11.9</ecNumber>
    </recommendedName>
    <alternativeName>
        <fullName evidence="11">Aminopeptidase P II</fullName>
    </alternativeName>
    <alternativeName>
        <fullName evidence="12">X-Pro aminopeptidase</fullName>
    </alternativeName>
</protein>
<evidence type="ECO:0000256" key="2">
    <source>
        <dbReference type="ARBA" id="ARBA00001936"/>
    </source>
</evidence>
<dbReference type="PANTHER" id="PTHR43226:SF4">
    <property type="entry name" value="XAA-PRO AMINOPEPTIDASE 3"/>
    <property type="match status" value="1"/>
</dbReference>
<reference evidence="16 17" key="1">
    <citation type="submission" date="2020-07" db="EMBL/GenBank/DDBJ databases">
        <title>Novel species isolated from subtropical streams in China.</title>
        <authorList>
            <person name="Lu H."/>
        </authorList>
    </citation>
    <scope>NUCLEOTIDE SEQUENCE [LARGE SCALE GENOMIC DNA]</scope>
    <source>
        <strain evidence="16 17">LX20W</strain>
    </source>
</reference>
<keyword evidence="5" id="KW-0645">Protease</keyword>
<dbReference type="Gene3D" id="3.90.230.10">
    <property type="entry name" value="Creatinase/methionine aminopeptidase superfamily"/>
    <property type="match status" value="1"/>
</dbReference>
<dbReference type="Pfam" id="PF05195">
    <property type="entry name" value="AMP_N"/>
    <property type="match status" value="1"/>
</dbReference>
<dbReference type="RefSeq" id="WP_182165627.1">
    <property type="nucleotide sequence ID" value="NZ_JACEZT010000014.1"/>
</dbReference>
<gene>
    <name evidence="16" type="ORF">H3H37_19535</name>
</gene>
<feature type="region of interest" description="Disordered" evidence="14">
    <location>
        <begin position="1"/>
        <end position="26"/>
    </location>
</feature>
<keyword evidence="17" id="KW-1185">Reference proteome</keyword>
<evidence type="ECO:0000256" key="3">
    <source>
        <dbReference type="ARBA" id="ARBA00008766"/>
    </source>
</evidence>
<evidence type="ECO:0000256" key="12">
    <source>
        <dbReference type="ARBA" id="ARBA00081411"/>
    </source>
</evidence>
<comment type="cofactor">
    <cofactor evidence="2">
        <name>Mn(2+)</name>
        <dbReference type="ChEBI" id="CHEBI:29035"/>
    </cofactor>
</comment>
<dbReference type="InterPro" id="IPR029149">
    <property type="entry name" value="Creatin/AminoP/Spt16_N"/>
</dbReference>
<dbReference type="InterPro" id="IPR001131">
    <property type="entry name" value="Peptidase_M24B_aminopep-P_CS"/>
</dbReference>
<dbReference type="Proteomes" id="UP000534388">
    <property type="component" value="Unassembled WGS sequence"/>
</dbReference>
<evidence type="ECO:0000256" key="8">
    <source>
        <dbReference type="ARBA" id="ARBA00023049"/>
    </source>
</evidence>
<dbReference type="GO" id="GO:0005829">
    <property type="term" value="C:cytosol"/>
    <property type="evidence" value="ECO:0007669"/>
    <property type="project" value="TreeGrafter"/>
</dbReference>
<evidence type="ECO:0000256" key="6">
    <source>
        <dbReference type="ARBA" id="ARBA00022723"/>
    </source>
</evidence>
<organism evidence="16 17">
    <name type="scientific">Rugamonas brunnea</name>
    <dbReference type="NCBI Taxonomy" id="2758569"/>
    <lineage>
        <taxon>Bacteria</taxon>
        <taxon>Pseudomonadati</taxon>
        <taxon>Pseudomonadota</taxon>
        <taxon>Betaproteobacteria</taxon>
        <taxon>Burkholderiales</taxon>
        <taxon>Oxalobacteraceae</taxon>
        <taxon>Telluria group</taxon>
        <taxon>Rugamonas</taxon>
    </lineage>
</organism>
<dbReference type="Gene3D" id="3.40.350.10">
    <property type="entry name" value="Creatinase/prolidase N-terminal domain"/>
    <property type="match status" value="1"/>
</dbReference>
<dbReference type="PANTHER" id="PTHR43226">
    <property type="entry name" value="XAA-PRO AMINOPEPTIDASE 3"/>
    <property type="match status" value="1"/>
</dbReference>
<dbReference type="FunFam" id="3.90.230.10:FF:000002">
    <property type="entry name" value="Xaa-Pro aminopeptidase 3"/>
    <property type="match status" value="1"/>
</dbReference>
<evidence type="ECO:0000313" key="17">
    <source>
        <dbReference type="Proteomes" id="UP000534388"/>
    </source>
</evidence>
<keyword evidence="16" id="KW-0031">Aminopeptidase</keyword>
<dbReference type="InterPro" id="IPR036005">
    <property type="entry name" value="Creatinase/aminopeptidase-like"/>
</dbReference>
<dbReference type="Pfam" id="PF00557">
    <property type="entry name" value="Peptidase_M24"/>
    <property type="match status" value="1"/>
</dbReference>
<keyword evidence="9" id="KW-0464">Manganese</keyword>
<dbReference type="PROSITE" id="PS00491">
    <property type="entry name" value="PROLINE_PEPTIDASE"/>
    <property type="match status" value="1"/>
</dbReference>
<proteinExistence type="inferred from homology"/>
<keyword evidence="7" id="KW-0378">Hydrolase</keyword>
<evidence type="ECO:0000256" key="14">
    <source>
        <dbReference type="SAM" id="MobiDB-lite"/>
    </source>
</evidence>
<dbReference type="GO" id="GO:0070006">
    <property type="term" value="F:metalloaminopeptidase activity"/>
    <property type="evidence" value="ECO:0007669"/>
    <property type="project" value="InterPro"/>
</dbReference>
<comment type="caution">
    <text evidence="16">The sequence shown here is derived from an EMBL/GenBank/DDBJ whole genome shotgun (WGS) entry which is preliminary data.</text>
</comment>
<evidence type="ECO:0000256" key="5">
    <source>
        <dbReference type="ARBA" id="ARBA00022670"/>
    </source>
</evidence>
<evidence type="ECO:0000256" key="13">
    <source>
        <dbReference type="RuleBase" id="RU000590"/>
    </source>
</evidence>
<dbReference type="InterPro" id="IPR052433">
    <property type="entry name" value="X-Pro_dipept-like"/>
</dbReference>
<evidence type="ECO:0000256" key="4">
    <source>
        <dbReference type="ARBA" id="ARBA00012574"/>
    </source>
</evidence>
<dbReference type="GO" id="GO:0030145">
    <property type="term" value="F:manganese ion binding"/>
    <property type="evidence" value="ECO:0007669"/>
    <property type="project" value="InterPro"/>
</dbReference>
<evidence type="ECO:0000313" key="16">
    <source>
        <dbReference type="EMBL" id="MBA5639256.1"/>
    </source>
</evidence>
<dbReference type="AlphaFoldDB" id="A0A7W2EVC0"/>
<evidence type="ECO:0000256" key="9">
    <source>
        <dbReference type="ARBA" id="ARBA00023211"/>
    </source>
</evidence>
<dbReference type="EC" id="3.4.11.9" evidence="4"/>
<dbReference type="SUPFAM" id="SSF55920">
    <property type="entry name" value="Creatinase/aminopeptidase"/>
    <property type="match status" value="1"/>
</dbReference>
<keyword evidence="8" id="KW-0482">Metalloprotease</keyword>
<dbReference type="EMBL" id="JACEZT010000014">
    <property type="protein sequence ID" value="MBA5639256.1"/>
    <property type="molecule type" value="Genomic_DNA"/>
</dbReference>
<evidence type="ECO:0000256" key="1">
    <source>
        <dbReference type="ARBA" id="ARBA00001424"/>
    </source>
</evidence>
<sequence length="472" mass="51378">MAQRGHHRAVGGAQRDARPCRPQRSGQVTGACAARRARLMAQMAPGAVAVLPTAQEVARNADSDYPYRHDSYFYYLSGFTEPESVVVLVAARGDAPARSILFCREKNVEREIWDGFRHGPEAALSAFGFDATFPIDALDAQMEQLLANAPALYYALGSDADLDARVRRWLQAVRRQGRLGVTPPAAAHDLLPLLDEMRLLKDDSELATMRRAAAISGRAHARAMRATRPGMHEYEIEAELLYEFRRSGAQHPAYSSIVASGANACVLHYSANNAPCRDGELLLIDAGCELDGYASDITRTFPVNGRFTAPQRDLYELVLAAQAAALHAIKPGHRYTAIHDAALQVLAQGMLDLGLLDKNKAGSVADVVANKSYLPFYMHGTGHWLGMDVHDVGQYRDVSAPDKPSRPLQAGMVVTVEPGIYVRPAEGVPEQFWNTGIRIEDDVIVTPTGHTIISAAAPKSVADIEHLMQQAP</sequence>
<dbReference type="InterPro" id="IPR000994">
    <property type="entry name" value="Pept_M24"/>
</dbReference>
<dbReference type="InterPro" id="IPR007865">
    <property type="entry name" value="Aminopep_P_N"/>
</dbReference>
<evidence type="ECO:0000256" key="7">
    <source>
        <dbReference type="ARBA" id="ARBA00022801"/>
    </source>
</evidence>
<evidence type="ECO:0000256" key="10">
    <source>
        <dbReference type="ARBA" id="ARBA00069363"/>
    </source>
</evidence>
<accession>A0A7W2EVC0</accession>
<name>A0A7W2EVC0_9BURK</name>
<dbReference type="SMART" id="SM01011">
    <property type="entry name" value="AMP_N"/>
    <property type="match status" value="1"/>
</dbReference>
<evidence type="ECO:0000256" key="11">
    <source>
        <dbReference type="ARBA" id="ARBA00075356"/>
    </source>
</evidence>
<comment type="catalytic activity">
    <reaction evidence="1">
        <text>Release of any N-terminal amino acid, including proline, that is linked to proline, even from a dipeptide or tripeptide.</text>
        <dbReference type="EC" id="3.4.11.9"/>
    </reaction>
</comment>